<feature type="domain" description="PTS EIIC type-1" evidence="15">
    <location>
        <begin position="5"/>
        <end position="414"/>
    </location>
</feature>
<keyword evidence="7 12" id="KW-0812">Transmembrane</keyword>
<organism evidence="16 17">
    <name type="scientific">Candidatus Onthocola gallistercoris</name>
    <dbReference type="NCBI Taxonomy" id="2840876"/>
    <lineage>
        <taxon>Bacteria</taxon>
        <taxon>Bacillati</taxon>
        <taxon>Bacillota</taxon>
        <taxon>Bacilli</taxon>
        <taxon>Candidatus Onthocola</taxon>
    </lineage>
</organism>
<evidence type="ECO:0000256" key="1">
    <source>
        <dbReference type="ARBA" id="ARBA00004651"/>
    </source>
</evidence>
<comment type="subcellular location">
    <subcellularLocation>
        <location evidence="1">Cell membrane</location>
        <topology evidence="1">Multi-pass membrane protein</topology>
    </subcellularLocation>
</comment>
<dbReference type="SUPFAM" id="SSF51261">
    <property type="entry name" value="Duplicated hybrid motif"/>
    <property type="match status" value="1"/>
</dbReference>
<feature type="transmembrane region" description="Helical" evidence="12">
    <location>
        <begin position="356"/>
        <end position="374"/>
    </location>
</feature>
<evidence type="ECO:0000256" key="9">
    <source>
        <dbReference type="ARBA" id="ARBA00022989"/>
    </source>
</evidence>
<dbReference type="CDD" id="cd00212">
    <property type="entry name" value="PTS_IIB_glc"/>
    <property type="match status" value="1"/>
</dbReference>
<sequence>MTKKGKIMDFFSALGRSLLMPIAALAACGIVLGLTSALMKTQVQEAAPFLTQTYVLFIISTLNKVANVVFTLLPVLFSISIAFGLAKEEKEIAAFAGFIGYYTFLVASSCVISAGFLDTSSMRISAILGVETLDMGAIAGIITGLITAKVHNKYHKVAFPVAISFYGGKRFVAIAVILATAVVGLIMPFIWAPISAAINGLGGLISSSGLVGVFTYGFLERLLIPTGLHHVLNGLFRTTPLGGVFQGVEGCLNIFLQFVDQVPLSDLAPFTVFLGQGKMPMMMFGLSGAALAIYRSAPSEKKTKVKALMIAGVAASFVSGITEPLEFSFMFIAPPLFLFHAVMGGISFLSMAALDVIIGNTGGGLIDFFIWGVFQPGSHWYWVIIVGIPFAVIYYLVFKWYLTKKNVSIEVSDDDDEEEETIGNALEGPQATQAYKIIQGLGGTANIIEANNCLTRLRVDLKDMSLVREDLLKKTGSMGFVRPSDTQIQVIYGPKVEGIATNVREYLKNGDPVPAPTAQGAHKLLAPVSGTVVPMKEAKDETFASCMMGDGVVIHPTDELIKAPCNAKVEVYSDDNKHAIGLITDDGVELLIHIGIDTVNMKGEGFEGLVSSGDKVKAGDPLIRFSKSLIEKKGLCPDVMLIIMAGDNTPNVEYRTGVKAESGKTIVGQY</sequence>
<feature type="transmembrane region" description="Helical" evidence="12">
    <location>
        <begin position="55"/>
        <end position="85"/>
    </location>
</feature>
<dbReference type="InterPro" id="IPR050429">
    <property type="entry name" value="PTS_Glucose_EIICBA"/>
</dbReference>
<dbReference type="InterPro" id="IPR011055">
    <property type="entry name" value="Dup_hybrid_motif"/>
</dbReference>
<name>A0A9D1KWJ4_9FIRM</name>
<dbReference type="NCBIfam" id="TIGR00826">
    <property type="entry name" value="EIIB_glc"/>
    <property type="match status" value="1"/>
</dbReference>
<feature type="transmembrane region" description="Helical" evidence="12">
    <location>
        <begin position="279"/>
        <end position="297"/>
    </location>
</feature>
<dbReference type="Pfam" id="PF00367">
    <property type="entry name" value="PTS_EIIB"/>
    <property type="match status" value="1"/>
</dbReference>
<feature type="transmembrane region" description="Helical" evidence="12">
    <location>
        <begin position="327"/>
        <end position="349"/>
    </location>
</feature>
<dbReference type="PROSITE" id="PS51098">
    <property type="entry name" value="PTS_EIIB_TYPE_1"/>
    <property type="match status" value="1"/>
</dbReference>
<feature type="active site" description="Phosphocysteine intermediate; for EIIB activity" evidence="11">
    <location>
        <position position="453"/>
    </location>
</feature>
<evidence type="ECO:0000256" key="12">
    <source>
        <dbReference type="SAM" id="Phobius"/>
    </source>
</evidence>
<feature type="domain" description="PTS EIIA type-1" evidence="13">
    <location>
        <begin position="540"/>
        <end position="645"/>
    </location>
</feature>
<feature type="transmembrane region" description="Helical" evidence="12">
    <location>
        <begin position="197"/>
        <end position="219"/>
    </location>
</feature>
<evidence type="ECO:0000256" key="10">
    <source>
        <dbReference type="ARBA" id="ARBA00023136"/>
    </source>
</evidence>
<reference evidence="16" key="1">
    <citation type="submission" date="2020-10" db="EMBL/GenBank/DDBJ databases">
        <authorList>
            <person name="Gilroy R."/>
        </authorList>
    </citation>
    <scope>NUCLEOTIDE SEQUENCE</scope>
    <source>
        <strain evidence="16">CHK187-14744</strain>
    </source>
</reference>
<feature type="transmembrane region" description="Helical" evidence="12">
    <location>
        <begin position="240"/>
        <end position="259"/>
    </location>
</feature>
<dbReference type="GO" id="GO:0016301">
    <property type="term" value="F:kinase activity"/>
    <property type="evidence" value="ECO:0007669"/>
    <property type="project" value="UniProtKB-KW"/>
</dbReference>
<evidence type="ECO:0000256" key="7">
    <source>
        <dbReference type="ARBA" id="ARBA00022692"/>
    </source>
</evidence>
<reference evidence="16" key="2">
    <citation type="journal article" date="2021" name="PeerJ">
        <title>Extensive microbial diversity within the chicken gut microbiome revealed by metagenomics and culture.</title>
        <authorList>
            <person name="Gilroy R."/>
            <person name="Ravi A."/>
            <person name="Getino M."/>
            <person name="Pursley I."/>
            <person name="Horton D.L."/>
            <person name="Alikhan N.F."/>
            <person name="Baker D."/>
            <person name="Gharbi K."/>
            <person name="Hall N."/>
            <person name="Watson M."/>
            <person name="Adriaenssens E.M."/>
            <person name="Foster-Nyarko E."/>
            <person name="Jarju S."/>
            <person name="Secka A."/>
            <person name="Antonio M."/>
            <person name="Oren A."/>
            <person name="Chaudhuri R.R."/>
            <person name="La Ragione R."/>
            <person name="Hildebrand F."/>
            <person name="Pallen M.J."/>
        </authorList>
    </citation>
    <scope>NUCLEOTIDE SEQUENCE</scope>
    <source>
        <strain evidence="16">CHK187-14744</strain>
    </source>
</reference>
<dbReference type="PANTHER" id="PTHR30009">
    <property type="entry name" value="CYTOCHROME C-TYPE SYNTHESIS PROTEIN AND PTS TRANSMEMBRANE COMPONENT"/>
    <property type="match status" value="1"/>
</dbReference>
<feature type="transmembrane region" description="Helical" evidence="12">
    <location>
        <begin position="304"/>
        <end position="321"/>
    </location>
</feature>
<dbReference type="PROSITE" id="PS51257">
    <property type="entry name" value="PROKAR_LIPOPROTEIN"/>
    <property type="match status" value="1"/>
</dbReference>
<feature type="transmembrane region" description="Helical" evidence="12">
    <location>
        <begin position="123"/>
        <end position="150"/>
    </location>
</feature>
<accession>A0A9D1KWJ4</accession>
<dbReference type="SUPFAM" id="SSF55604">
    <property type="entry name" value="Glucose permease domain IIB"/>
    <property type="match status" value="1"/>
</dbReference>
<keyword evidence="10 12" id="KW-0472">Membrane</keyword>
<evidence type="ECO:0000259" key="14">
    <source>
        <dbReference type="PROSITE" id="PS51098"/>
    </source>
</evidence>
<evidence type="ECO:0000313" key="16">
    <source>
        <dbReference type="EMBL" id="HIU02432.1"/>
    </source>
</evidence>
<dbReference type="InterPro" id="IPR003352">
    <property type="entry name" value="PTS_EIIC"/>
</dbReference>
<keyword evidence="4" id="KW-0762">Sugar transport</keyword>
<dbReference type="PROSITE" id="PS00371">
    <property type="entry name" value="PTS_EIIA_TYPE_1_HIS"/>
    <property type="match status" value="1"/>
</dbReference>
<feature type="transmembrane region" description="Helical" evidence="12">
    <location>
        <begin position="380"/>
        <end position="398"/>
    </location>
</feature>
<dbReference type="Pfam" id="PF00358">
    <property type="entry name" value="PTS_EIIA_1"/>
    <property type="match status" value="1"/>
</dbReference>
<evidence type="ECO:0000256" key="4">
    <source>
        <dbReference type="ARBA" id="ARBA00022597"/>
    </source>
</evidence>
<proteinExistence type="predicted"/>
<dbReference type="GO" id="GO:0008982">
    <property type="term" value="F:protein-N(PI)-phosphohistidine-sugar phosphotransferase activity"/>
    <property type="evidence" value="ECO:0007669"/>
    <property type="project" value="InterPro"/>
</dbReference>
<dbReference type="InterPro" id="IPR001996">
    <property type="entry name" value="PTS_IIB_1"/>
</dbReference>
<feature type="transmembrane region" description="Helical" evidence="12">
    <location>
        <begin position="92"/>
        <end position="117"/>
    </location>
</feature>
<evidence type="ECO:0000256" key="8">
    <source>
        <dbReference type="ARBA" id="ARBA00022777"/>
    </source>
</evidence>
<evidence type="ECO:0000259" key="15">
    <source>
        <dbReference type="PROSITE" id="PS51103"/>
    </source>
</evidence>
<dbReference type="InterPro" id="IPR018113">
    <property type="entry name" value="PTrfase_EIIB_Cys"/>
</dbReference>
<evidence type="ECO:0000313" key="17">
    <source>
        <dbReference type="Proteomes" id="UP000824164"/>
    </source>
</evidence>
<dbReference type="GO" id="GO:0009401">
    <property type="term" value="P:phosphoenolpyruvate-dependent sugar phosphotransferase system"/>
    <property type="evidence" value="ECO:0007669"/>
    <property type="project" value="UniProtKB-KW"/>
</dbReference>
<dbReference type="Pfam" id="PF02378">
    <property type="entry name" value="PTS_EIIC"/>
    <property type="match status" value="1"/>
</dbReference>
<dbReference type="GO" id="GO:0090563">
    <property type="term" value="F:protein-phosphocysteine-sugar phosphotransferase activity"/>
    <property type="evidence" value="ECO:0007669"/>
    <property type="project" value="TreeGrafter"/>
</dbReference>
<keyword evidence="3" id="KW-1003">Cell membrane</keyword>
<dbReference type="NCBIfam" id="TIGR00830">
    <property type="entry name" value="PTBA"/>
    <property type="match status" value="1"/>
</dbReference>
<keyword evidence="8" id="KW-0418">Kinase</keyword>
<dbReference type="PANTHER" id="PTHR30009:SF24">
    <property type="entry name" value="PTS SYSTEM, IIBC COMPONENT"/>
    <property type="match status" value="1"/>
</dbReference>
<feature type="transmembrane region" description="Helical" evidence="12">
    <location>
        <begin position="171"/>
        <end position="191"/>
    </location>
</feature>
<keyword evidence="6" id="KW-0598">Phosphotransferase system</keyword>
<evidence type="ECO:0000256" key="2">
    <source>
        <dbReference type="ARBA" id="ARBA00022448"/>
    </source>
</evidence>
<evidence type="ECO:0000256" key="6">
    <source>
        <dbReference type="ARBA" id="ARBA00022683"/>
    </source>
</evidence>
<evidence type="ECO:0000256" key="5">
    <source>
        <dbReference type="ARBA" id="ARBA00022679"/>
    </source>
</evidence>
<comment type="caution">
    <text evidence="16">The sequence shown here is derived from an EMBL/GenBank/DDBJ whole genome shotgun (WGS) entry which is preliminary data.</text>
</comment>
<dbReference type="Gene3D" id="3.30.1360.60">
    <property type="entry name" value="Glucose permease domain IIB"/>
    <property type="match status" value="1"/>
</dbReference>
<keyword evidence="9 12" id="KW-1133">Transmembrane helix</keyword>
<dbReference type="GO" id="GO:0005886">
    <property type="term" value="C:plasma membrane"/>
    <property type="evidence" value="ECO:0007669"/>
    <property type="project" value="UniProtKB-SubCell"/>
</dbReference>
<dbReference type="PROSITE" id="PS51093">
    <property type="entry name" value="PTS_EIIA_TYPE_1"/>
    <property type="match status" value="1"/>
</dbReference>
<evidence type="ECO:0000259" key="13">
    <source>
        <dbReference type="PROSITE" id="PS51093"/>
    </source>
</evidence>
<dbReference type="InterPro" id="IPR013013">
    <property type="entry name" value="PTS_EIIC_1"/>
</dbReference>
<dbReference type="Gene3D" id="2.70.70.10">
    <property type="entry name" value="Glucose Permease (Domain IIA)"/>
    <property type="match status" value="1"/>
</dbReference>
<dbReference type="AlphaFoldDB" id="A0A9D1KWJ4"/>
<dbReference type="PROSITE" id="PS01035">
    <property type="entry name" value="PTS_EIIB_TYPE_1_CYS"/>
    <property type="match status" value="1"/>
</dbReference>
<dbReference type="Proteomes" id="UP000824164">
    <property type="component" value="Unassembled WGS sequence"/>
</dbReference>
<dbReference type="EMBL" id="DVLT01000030">
    <property type="protein sequence ID" value="HIU02432.1"/>
    <property type="molecule type" value="Genomic_DNA"/>
</dbReference>
<dbReference type="InterPro" id="IPR001127">
    <property type="entry name" value="PTS_EIIA_1_perm"/>
</dbReference>
<dbReference type="InterPro" id="IPR036878">
    <property type="entry name" value="Glu_permease_IIB"/>
</dbReference>
<keyword evidence="5" id="KW-0808">Transferase</keyword>
<dbReference type="PROSITE" id="PS51103">
    <property type="entry name" value="PTS_EIIC_TYPE_1"/>
    <property type="match status" value="1"/>
</dbReference>
<gene>
    <name evidence="16" type="ORF">IAB63_04175</name>
</gene>
<evidence type="ECO:0000256" key="11">
    <source>
        <dbReference type="PROSITE-ProRule" id="PRU00421"/>
    </source>
</evidence>
<evidence type="ECO:0000256" key="3">
    <source>
        <dbReference type="ARBA" id="ARBA00022475"/>
    </source>
</evidence>
<feature type="domain" description="PTS EIIB type-1" evidence="14">
    <location>
        <begin position="431"/>
        <end position="513"/>
    </location>
</feature>
<keyword evidence="2" id="KW-0813">Transport</keyword>
<protein>
    <submittedName>
        <fullName evidence="16">PTS transporter subunit EIIC</fullName>
    </submittedName>
</protein>